<sequence length="181" mass="20332">MELFSTTCSVWPSLRRHGNIYLDVSSSGSTLLQGCSQVLEAGHFSNVCAVHGDVYTGIVPSYAPAHKKGLLMRFLTSLLVHPMRSMSSANLKLEICVQHMVIDGWWSWRVSRIIFSRKWLNRTVLSRHTGRALTNDLKTAPFCPLRSLLLAFPYMAQRTCYSSSSMLTPLRTCHRPSCIIG</sequence>
<evidence type="ECO:0000313" key="1">
    <source>
        <dbReference type="EMBL" id="KAH3854044.1"/>
    </source>
</evidence>
<gene>
    <name evidence="1" type="ORF">DPMN_096583</name>
</gene>
<comment type="caution">
    <text evidence="1">The sequence shown here is derived from an EMBL/GenBank/DDBJ whole genome shotgun (WGS) entry which is preliminary data.</text>
</comment>
<dbReference type="EMBL" id="JAIWYP010000003">
    <property type="protein sequence ID" value="KAH3854044.1"/>
    <property type="molecule type" value="Genomic_DNA"/>
</dbReference>
<protein>
    <submittedName>
        <fullName evidence="1">Uncharacterized protein</fullName>
    </submittedName>
</protein>
<reference evidence="1" key="2">
    <citation type="submission" date="2020-11" db="EMBL/GenBank/DDBJ databases">
        <authorList>
            <person name="McCartney M.A."/>
            <person name="Auch B."/>
            <person name="Kono T."/>
            <person name="Mallez S."/>
            <person name="Becker A."/>
            <person name="Gohl D.M."/>
            <person name="Silverstein K.A.T."/>
            <person name="Koren S."/>
            <person name="Bechman K.B."/>
            <person name="Herman A."/>
            <person name="Abrahante J.E."/>
            <person name="Garbe J."/>
        </authorList>
    </citation>
    <scope>NUCLEOTIDE SEQUENCE</scope>
    <source>
        <strain evidence="1">Duluth1</strain>
        <tissue evidence="1">Whole animal</tissue>
    </source>
</reference>
<dbReference type="Proteomes" id="UP000828390">
    <property type="component" value="Unassembled WGS sequence"/>
</dbReference>
<dbReference type="AlphaFoldDB" id="A0A9D4LA46"/>
<name>A0A9D4LA46_DREPO</name>
<evidence type="ECO:0000313" key="2">
    <source>
        <dbReference type="Proteomes" id="UP000828390"/>
    </source>
</evidence>
<proteinExistence type="predicted"/>
<keyword evidence="2" id="KW-1185">Reference proteome</keyword>
<reference evidence="1" key="1">
    <citation type="journal article" date="2019" name="bioRxiv">
        <title>The Genome of the Zebra Mussel, Dreissena polymorpha: A Resource for Invasive Species Research.</title>
        <authorList>
            <person name="McCartney M.A."/>
            <person name="Auch B."/>
            <person name="Kono T."/>
            <person name="Mallez S."/>
            <person name="Zhang Y."/>
            <person name="Obille A."/>
            <person name="Becker A."/>
            <person name="Abrahante J.E."/>
            <person name="Garbe J."/>
            <person name="Badalamenti J.P."/>
            <person name="Herman A."/>
            <person name="Mangelson H."/>
            <person name="Liachko I."/>
            <person name="Sullivan S."/>
            <person name="Sone E.D."/>
            <person name="Koren S."/>
            <person name="Silverstein K.A.T."/>
            <person name="Beckman K.B."/>
            <person name="Gohl D.M."/>
        </authorList>
    </citation>
    <scope>NUCLEOTIDE SEQUENCE</scope>
    <source>
        <strain evidence="1">Duluth1</strain>
        <tissue evidence="1">Whole animal</tissue>
    </source>
</reference>
<organism evidence="1 2">
    <name type="scientific">Dreissena polymorpha</name>
    <name type="common">Zebra mussel</name>
    <name type="synonym">Mytilus polymorpha</name>
    <dbReference type="NCBI Taxonomy" id="45954"/>
    <lineage>
        <taxon>Eukaryota</taxon>
        <taxon>Metazoa</taxon>
        <taxon>Spiralia</taxon>
        <taxon>Lophotrochozoa</taxon>
        <taxon>Mollusca</taxon>
        <taxon>Bivalvia</taxon>
        <taxon>Autobranchia</taxon>
        <taxon>Heteroconchia</taxon>
        <taxon>Euheterodonta</taxon>
        <taxon>Imparidentia</taxon>
        <taxon>Neoheterodontei</taxon>
        <taxon>Myida</taxon>
        <taxon>Dreissenoidea</taxon>
        <taxon>Dreissenidae</taxon>
        <taxon>Dreissena</taxon>
    </lineage>
</organism>
<accession>A0A9D4LA46</accession>